<dbReference type="AlphaFoldDB" id="E6W2C7"/>
<proteinExistence type="predicted"/>
<dbReference type="InParanoid" id="E6W2C7"/>
<dbReference type="EMBL" id="CP002432">
    <property type="protein sequence ID" value="ADU65585.1"/>
    <property type="molecule type" value="Genomic_DNA"/>
</dbReference>
<protein>
    <recommendedName>
        <fullName evidence="4">PepSY domain-containing protein</fullName>
    </recommendedName>
</protein>
<dbReference type="OrthoDB" id="9815255at2"/>
<sequence>MNTKGRFLAGLALMAIIATAAYAYPGGPGGKRGGCFGGCDTEQCQQAREQRDPVTQEQATQAAQEFVAKNLNGFTVADVVSYETPRATMYTATVVDDRGNTFILHVNPAGYVRGPFTPREAR</sequence>
<dbReference type="eggNOG" id="ENOG502ZHXF">
    <property type="taxonomic scope" value="Bacteria"/>
</dbReference>
<gene>
    <name evidence="2" type="ordered locus">Selin_0845</name>
</gene>
<accession>E6W2C7</accession>
<organism evidence="2 3">
    <name type="scientific">Desulfurispirillum indicum (strain ATCC BAA-1389 / DSM 22839 / S5)</name>
    <dbReference type="NCBI Taxonomy" id="653733"/>
    <lineage>
        <taxon>Bacteria</taxon>
        <taxon>Pseudomonadati</taxon>
        <taxon>Chrysiogenota</taxon>
        <taxon>Chrysiogenia</taxon>
        <taxon>Chrysiogenales</taxon>
        <taxon>Chrysiogenaceae</taxon>
        <taxon>Desulfurispirillum</taxon>
    </lineage>
</organism>
<feature type="chain" id="PRO_5003211617" description="PepSY domain-containing protein" evidence="1">
    <location>
        <begin position="24"/>
        <end position="122"/>
    </location>
</feature>
<dbReference type="Proteomes" id="UP000002572">
    <property type="component" value="Chromosome"/>
</dbReference>
<dbReference type="HOGENOM" id="CLU_154472_0_0_0"/>
<name>E6W2C7_DESIS</name>
<dbReference type="RefSeq" id="WP_013505471.1">
    <property type="nucleotide sequence ID" value="NC_014836.1"/>
</dbReference>
<feature type="signal peptide" evidence="1">
    <location>
        <begin position="1"/>
        <end position="23"/>
    </location>
</feature>
<reference evidence="2 3" key="1">
    <citation type="submission" date="2010-12" db="EMBL/GenBank/DDBJ databases">
        <title>Complete sequence of Desulfurispirillum indicum S5.</title>
        <authorList>
            <consortium name="US DOE Joint Genome Institute"/>
            <person name="Lucas S."/>
            <person name="Copeland A."/>
            <person name="Lapidus A."/>
            <person name="Cheng J.-F."/>
            <person name="Goodwin L."/>
            <person name="Pitluck S."/>
            <person name="Chertkov O."/>
            <person name="Held B."/>
            <person name="Detter J.C."/>
            <person name="Han C."/>
            <person name="Tapia R."/>
            <person name="Land M."/>
            <person name="Hauser L."/>
            <person name="Kyrpides N."/>
            <person name="Ivanova N."/>
            <person name="Mikhailova N."/>
            <person name="Haggblom M."/>
            <person name="Rauschenbach I."/>
            <person name="Bini E."/>
            <person name="Woyke T."/>
        </authorList>
    </citation>
    <scope>NUCLEOTIDE SEQUENCE [LARGE SCALE GENOMIC DNA]</scope>
    <source>
        <strain evidence="3">ATCC BAA-1389 / DSM 22839 / S5</strain>
    </source>
</reference>
<evidence type="ECO:0000313" key="2">
    <source>
        <dbReference type="EMBL" id="ADU65585.1"/>
    </source>
</evidence>
<evidence type="ECO:0008006" key="4">
    <source>
        <dbReference type="Google" id="ProtNLM"/>
    </source>
</evidence>
<dbReference type="KEGG" id="din:Selin_0845"/>
<evidence type="ECO:0000256" key="1">
    <source>
        <dbReference type="SAM" id="SignalP"/>
    </source>
</evidence>
<keyword evidence="1" id="KW-0732">Signal</keyword>
<evidence type="ECO:0000313" key="3">
    <source>
        <dbReference type="Proteomes" id="UP000002572"/>
    </source>
</evidence>
<keyword evidence="3" id="KW-1185">Reference proteome</keyword>